<dbReference type="AlphaFoldDB" id="A0AAV7JXL2"/>
<name>A0AAV7JXL2_9METZ</name>
<sequence>MKLIVYIVFSLLPICVVSLENLQSQTDYGNIKFYSKPDPNFISGEFSPRNERSIRIIFSSLITDEKQEIKLTDGNKNVLIHYITTSQGTASIQIGQLNFIGQMSADILLHDPTSEFPINSNYQTHLDIFSTIEKLDKSNITIQHALELAISMPEYELVEGLSRSLAEVLGSSGRDHPSIMAVYFASQNLIQSRSTIISDINRRNRILPRTERKSHECKIEGQNQILSDLSTCTQEPVGAICHGLCGPVAVCWNFVCGDCCYHQGCADHDTCCSVKSYQSIQCLFPQGFTCEKYTCSK</sequence>
<proteinExistence type="predicted"/>
<comment type="caution">
    <text evidence="2">The sequence shown here is derived from an EMBL/GenBank/DDBJ whole genome shotgun (WGS) entry which is preliminary data.</text>
</comment>
<feature type="signal peptide" evidence="1">
    <location>
        <begin position="1"/>
        <end position="18"/>
    </location>
</feature>
<keyword evidence="3" id="KW-1185">Reference proteome</keyword>
<keyword evidence="1" id="KW-0732">Signal</keyword>
<evidence type="ECO:0000313" key="3">
    <source>
        <dbReference type="Proteomes" id="UP001165289"/>
    </source>
</evidence>
<accession>A0AAV7JXL2</accession>
<dbReference type="EMBL" id="JAKMXF010000266">
    <property type="protein sequence ID" value="KAI6653617.1"/>
    <property type="molecule type" value="Genomic_DNA"/>
</dbReference>
<dbReference type="Proteomes" id="UP001165289">
    <property type="component" value="Unassembled WGS sequence"/>
</dbReference>
<protein>
    <submittedName>
        <fullName evidence="2">Uncharacterized protein</fullName>
    </submittedName>
</protein>
<evidence type="ECO:0000256" key="1">
    <source>
        <dbReference type="SAM" id="SignalP"/>
    </source>
</evidence>
<feature type="chain" id="PRO_5043485046" evidence="1">
    <location>
        <begin position="19"/>
        <end position="297"/>
    </location>
</feature>
<gene>
    <name evidence="2" type="ORF">LOD99_3512</name>
</gene>
<reference evidence="2 3" key="1">
    <citation type="journal article" date="2023" name="BMC Biol.">
        <title>The compact genome of the sponge Oopsacas minuta (Hexactinellida) is lacking key metazoan core genes.</title>
        <authorList>
            <person name="Santini S."/>
            <person name="Schenkelaars Q."/>
            <person name="Jourda C."/>
            <person name="Duchesne M."/>
            <person name="Belahbib H."/>
            <person name="Rocher C."/>
            <person name="Selva M."/>
            <person name="Riesgo A."/>
            <person name="Vervoort M."/>
            <person name="Leys S.P."/>
            <person name="Kodjabachian L."/>
            <person name="Le Bivic A."/>
            <person name="Borchiellini C."/>
            <person name="Claverie J.M."/>
            <person name="Renard E."/>
        </authorList>
    </citation>
    <scope>NUCLEOTIDE SEQUENCE [LARGE SCALE GENOMIC DNA]</scope>
    <source>
        <strain evidence="2">SPO-2</strain>
    </source>
</reference>
<evidence type="ECO:0000313" key="2">
    <source>
        <dbReference type="EMBL" id="KAI6653617.1"/>
    </source>
</evidence>
<organism evidence="2 3">
    <name type="scientific">Oopsacas minuta</name>
    <dbReference type="NCBI Taxonomy" id="111878"/>
    <lineage>
        <taxon>Eukaryota</taxon>
        <taxon>Metazoa</taxon>
        <taxon>Porifera</taxon>
        <taxon>Hexactinellida</taxon>
        <taxon>Hexasterophora</taxon>
        <taxon>Lyssacinosida</taxon>
        <taxon>Leucopsacidae</taxon>
        <taxon>Oopsacas</taxon>
    </lineage>
</organism>